<dbReference type="AlphaFoldDB" id="A0A2H3JL00"/>
<name>A0A2H3JL00_WOLCO</name>
<reference evidence="1 2" key="1">
    <citation type="journal article" date="2012" name="Science">
        <title>The Paleozoic origin of enzymatic lignin decomposition reconstructed from 31 fungal genomes.</title>
        <authorList>
            <person name="Floudas D."/>
            <person name="Binder M."/>
            <person name="Riley R."/>
            <person name="Barry K."/>
            <person name="Blanchette R.A."/>
            <person name="Henrissat B."/>
            <person name="Martinez A.T."/>
            <person name="Otillar R."/>
            <person name="Spatafora J.W."/>
            <person name="Yadav J.S."/>
            <person name="Aerts A."/>
            <person name="Benoit I."/>
            <person name="Boyd A."/>
            <person name="Carlson A."/>
            <person name="Copeland A."/>
            <person name="Coutinho P.M."/>
            <person name="de Vries R.P."/>
            <person name="Ferreira P."/>
            <person name="Findley K."/>
            <person name="Foster B."/>
            <person name="Gaskell J."/>
            <person name="Glotzer D."/>
            <person name="Gorecki P."/>
            <person name="Heitman J."/>
            <person name="Hesse C."/>
            <person name="Hori C."/>
            <person name="Igarashi K."/>
            <person name="Jurgens J.A."/>
            <person name="Kallen N."/>
            <person name="Kersten P."/>
            <person name="Kohler A."/>
            <person name="Kuees U."/>
            <person name="Kumar T.K.A."/>
            <person name="Kuo A."/>
            <person name="LaButti K."/>
            <person name="Larrondo L.F."/>
            <person name="Lindquist E."/>
            <person name="Ling A."/>
            <person name="Lombard V."/>
            <person name="Lucas S."/>
            <person name="Lundell T."/>
            <person name="Martin R."/>
            <person name="McLaughlin D.J."/>
            <person name="Morgenstern I."/>
            <person name="Morin E."/>
            <person name="Murat C."/>
            <person name="Nagy L.G."/>
            <person name="Nolan M."/>
            <person name="Ohm R.A."/>
            <person name="Patyshakuliyeva A."/>
            <person name="Rokas A."/>
            <person name="Ruiz-Duenas F.J."/>
            <person name="Sabat G."/>
            <person name="Salamov A."/>
            <person name="Samejima M."/>
            <person name="Schmutz J."/>
            <person name="Slot J.C."/>
            <person name="St John F."/>
            <person name="Stenlid J."/>
            <person name="Sun H."/>
            <person name="Sun S."/>
            <person name="Syed K."/>
            <person name="Tsang A."/>
            <person name="Wiebenga A."/>
            <person name="Young D."/>
            <person name="Pisabarro A."/>
            <person name="Eastwood D.C."/>
            <person name="Martin F."/>
            <person name="Cullen D."/>
            <person name="Grigoriev I.V."/>
            <person name="Hibbett D.S."/>
        </authorList>
    </citation>
    <scope>NUCLEOTIDE SEQUENCE [LARGE SCALE GENOMIC DNA]</scope>
    <source>
        <strain evidence="1 2">MD-104</strain>
    </source>
</reference>
<proteinExistence type="predicted"/>
<organism evidence="1 2">
    <name type="scientific">Wolfiporia cocos (strain MD-104)</name>
    <name type="common">Brown rot fungus</name>
    <dbReference type="NCBI Taxonomy" id="742152"/>
    <lineage>
        <taxon>Eukaryota</taxon>
        <taxon>Fungi</taxon>
        <taxon>Dikarya</taxon>
        <taxon>Basidiomycota</taxon>
        <taxon>Agaricomycotina</taxon>
        <taxon>Agaricomycetes</taxon>
        <taxon>Polyporales</taxon>
        <taxon>Phaeolaceae</taxon>
        <taxon>Wolfiporia</taxon>
    </lineage>
</organism>
<dbReference type="OMA" id="AYLWKAQ"/>
<keyword evidence="2" id="KW-1185">Reference proteome</keyword>
<protein>
    <submittedName>
        <fullName evidence="1">Uncharacterized protein</fullName>
    </submittedName>
</protein>
<evidence type="ECO:0000313" key="1">
    <source>
        <dbReference type="EMBL" id="PCH42872.1"/>
    </source>
</evidence>
<dbReference type="OrthoDB" id="3188871at2759"/>
<evidence type="ECO:0000313" key="2">
    <source>
        <dbReference type="Proteomes" id="UP000218811"/>
    </source>
</evidence>
<dbReference type="Proteomes" id="UP000218811">
    <property type="component" value="Unassembled WGS sequence"/>
</dbReference>
<dbReference type="EMBL" id="KB468135">
    <property type="protein sequence ID" value="PCH42872.1"/>
    <property type="molecule type" value="Genomic_DNA"/>
</dbReference>
<sequence>MSGPILQPISSWAESRISEIYTSTTAADFDTAFNNFLAENAQITVNGKNISRDEYKKLLLQQKADERNANVRFQDTVTVPGDKCDLFMIIQSGSVGVFFTATISTHTIIPGAVSASLNVQ</sequence>
<gene>
    <name evidence="1" type="ORF">WOLCODRAFT_74217</name>
</gene>
<accession>A0A2H3JL00</accession>